<name>A0A4C1SU59_EUMVA</name>
<comment type="caution">
    <text evidence="1">The sequence shown here is derived from an EMBL/GenBank/DDBJ whole genome shotgun (WGS) entry which is preliminary data.</text>
</comment>
<dbReference type="InterPro" id="IPR036505">
    <property type="entry name" value="Amidase/PGRP_sf"/>
</dbReference>
<keyword evidence="2" id="KW-1185">Reference proteome</keyword>
<dbReference type="OrthoDB" id="7939567at2759"/>
<gene>
    <name evidence="1" type="primary">PGRP-SA</name>
    <name evidence="1" type="ORF">EVAR_71101_1</name>
</gene>
<accession>A0A4C1SU59</accession>
<sequence>MPLQLILRGQWDPSNITEESLLLRSALPSKAHHVIITPTNTDQCYGLERCRKLLINMKKSNENETAELPYNFFISSNGFTFEGLGWRKTSLLYPELRNHTSYVLGLIDQKGKPVVLITCAEVDQLSLHPPKMETFLVRHVAH</sequence>
<evidence type="ECO:0000313" key="1">
    <source>
        <dbReference type="EMBL" id="GBP05682.1"/>
    </source>
</evidence>
<dbReference type="Proteomes" id="UP000299102">
    <property type="component" value="Unassembled WGS sequence"/>
</dbReference>
<dbReference type="EMBL" id="BGZK01003934">
    <property type="protein sequence ID" value="GBP05682.1"/>
    <property type="molecule type" value="Genomic_DNA"/>
</dbReference>
<protein>
    <submittedName>
        <fullName evidence="1">Peptidoglycan-recognition protein SA</fullName>
    </submittedName>
</protein>
<evidence type="ECO:0000313" key="2">
    <source>
        <dbReference type="Proteomes" id="UP000299102"/>
    </source>
</evidence>
<dbReference type="Gene3D" id="3.40.80.10">
    <property type="entry name" value="Peptidoglycan recognition protein-like"/>
    <property type="match status" value="1"/>
</dbReference>
<dbReference type="AlphaFoldDB" id="A0A4C1SU59"/>
<reference evidence="1 2" key="1">
    <citation type="journal article" date="2019" name="Commun. Biol.">
        <title>The bagworm genome reveals a unique fibroin gene that provides high tensile strength.</title>
        <authorList>
            <person name="Kono N."/>
            <person name="Nakamura H."/>
            <person name="Ohtoshi R."/>
            <person name="Tomita M."/>
            <person name="Numata K."/>
            <person name="Arakawa K."/>
        </authorList>
    </citation>
    <scope>NUCLEOTIDE SEQUENCE [LARGE SCALE GENOMIC DNA]</scope>
</reference>
<organism evidence="1 2">
    <name type="scientific">Eumeta variegata</name>
    <name type="common">Bagworm moth</name>
    <name type="synonym">Eumeta japonica</name>
    <dbReference type="NCBI Taxonomy" id="151549"/>
    <lineage>
        <taxon>Eukaryota</taxon>
        <taxon>Metazoa</taxon>
        <taxon>Ecdysozoa</taxon>
        <taxon>Arthropoda</taxon>
        <taxon>Hexapoda</taxon>
        <taxon>Insecta</taxon>
        <taxon>Pterygota</taxon>
        <taxon>Neoptera</taxon>
        <taxon>Endopterygota</taxon>
        <taxon>Lepidoptera</taxon>
        <taxon>Glossata</taxon>
        <taxon>Ditrysia</taxon>
        <taxon>Tineoidea</taxon>
        <taxon>Psychidae</taxon>
        <taxon>Oiketicinae</taxon>
        <taxon>Eumeta</taxon>
    </lineage>
</organism>
<dbReference type="GO" id="GO:0009253">
    <property type="term" value="P:peptidoglycan catabolic process"/>
    <property type="evidence" value="ECO:0007669"/>
    <property type="project" value="InterPro"/>
</dbReference>
<dbReference type="SUPFAM" id="SSF55846">
    <property type="entry name" value="N-acetylmuramoyl-L-alanine amidase-like"/>
    <property type="match status" value="1"/>
</dbReference>
<dbReference type="GO" id="GO:0008745">
    <property type="term" value="F:N-acetylmuramoyl-L-alanine amidase activity"/>
    <property type="evidence" value="ECO:0007669"/>
    <property type="project" value="InterPro"/>
</dbReference>
<proteinExistence type="predicted"/>